<dbReference type="Proteomes" id="UP000029868">
    <property type="component" value="Unassembled WGS sequence"/>
</dbReference>
<protein>
    <recommendedName>
        <fullName evidence="10 12">Bacterioferritin</fullName>
        <ecNumber evidence="10">1.16.3.1</ecNumber>
    </recommendedName>
</protein>
<feature type="binding site" evidence="11">
    <location>
        <position position="128"/>
    </location>
    <ligand>
        <name>Fe cation</name>
        <dbReference type="ChEBI" id="CHEBI:24875"/>
        <label>1</label>
    </ligand>
</feature>
<name>A0A099KMU8_COLPS</name>
<dbReference type="InterPro" id="IPR009040">
    <property type="entry name" value="Ferritin-like_diiron"/>
</dbReference>
<reference evidence="14 15" key="1">
    <citation type="submission" date="2014-08" db="EMBL/GenBank/DDBJ databases">
        <title>Genomic and Phenotypic Diversity of Colwellia psychrerythraea strains from Disparate Marine Basins.</title>
        <authorList>
            <person name="Techtmann S.M."/>
            <person name="Stelling S.C."/>
            <person name="Utturkar S.M."/>
            <person name="Alshibli N."/>
            <person name="Harris A."/>
            <person name="Brown S.D."/>
            <person name="Hazen T.C."/>
        </authorList>
    </citation>
    <scope>NUCLEOTIDE SEQUENCE [LARGE SCALE GENOMIC DNA]</scope>
    <source>
        <strain evidence="14 15">GAB14E</strain>
    </source>
</reference>
<organism evidence="14 15">
    <name type="scientific">Colwellia psychrerythraea</name>
    <name type="common">Vibrio psychroerythus</name>
    <dbReference type="NCBI Taxonomy" id="28229"/>
    <lineage>
        <taxon>Bacteria</taxon>
        <taxon>Pseudomonadati</taxon>
        <taxon>Pseudomonadota</taxon>
        <taxon>Gammaproteobacteria</taxon>
        <taxon>Alteromonadales</taxon>
        <taxon>Colwelliaceae</taxon>
        <taxon>Colwellia</taxon>
    </lineage>
</organism>
<dbReference type="PANTHER" id="PTHR30295:SF9">
    <property type="entry name" value="BACTERIOFERRITIN"/>
    <property type="match status" value="1"/>
</dbReference>
<keyword evidence="8" id="KW-0406">Ion transport</keyword>
<evidence type="ECO:0000256" key="12">
    <source>
        <dbReference type="RuleBase" id="RU000623"/>
    </source>
</evidence>
<evidence type="ECO:0000256" key="3">
    <source>
        <dbReference type="ARBA" id="ARBA00022448"/>
    </source>
</evidence>
<dbReference type="CDD" id="cd00907">
    <property type="entry name" value="Bacterioferritin"/>
    <property type="match status" value="1"/>
</dbReference>
<dbReference type="GO" id="GO:0006826">
    <property type="term" value="P:iron ion transport"/>
    <property type="evidence" value="ECO:0007669"/>
    <property type="project" value="UniProtKB-KW"/>
</dbReference>
<evidence type="ECO:0000256" key="10">
    <source>
        <dbReference type="PIRNR" id="PIRNR002560"/>
    </source>
</evidence>
<dbReference type="InterPro" id="IPR002024">
    <property type="entry name" value="Bacterioferritin"/>
</dbReference>
<feature type="binding site" evidence="11">
    <location>
        <position position="46"/>
    </location>
    <ligand>
        <name>Fe cation</name>
        <dbReference type="ChEBI" id="CHEBI:24875"/>
        <label>3</label>
    </ligand>
</feature>
<comment type="catalytic activity">
    <reaction evidence="9">
        <text>Fe(2+)(in) = Fe(2+)(out)</text>
        <dbReference type="Rhea" id="RHEA:28486"/>
        <dbReference type="ChEBI" id="CHEBI:29033"/>
    </reaction>
</comment>
<feature type="binding site" evidence="11">
    <location>
        <position position="128"/>
    </location>
    <ligand>
        <name>Fe cation</name>
        <dbReference type="ChEBI" id="CHEBI:24875"/>
        <label>2</label>
    </ligand>
</feature>
<evidence type="ECO:0000313" key="15">
    <source>
        <dbReference type="Proteomes" id="UP000029868"/>
    </source>
</evidence>
<dbReference type="PRINTS" id="PR00601">
    <property type="entry name" value="BACFERRITIN"/>
</dbReference>
<dbReference type="PROSITE" id="PS00549">
    <property type="entry name" value="BACTERIOFERRITIN"/>
    <property type="match status" value="1"/>
</dbReference>
<keyword evidence="5 10" id="KW-0479">Metal-binding</keyword>
<comment type="caution">
    <text evidence="14">The sequence shown here is derived from an EMBL/GenBank/DDBJ whole genome shotgun (WGS) entry which is preliminary data.</text>
</comment>
<keyword evidence="2 10" id="KW-0409">Iron storage</keyword>
<keyword evidence="12" id="KW-0349">Heme</keyword>
<feature type="binding site" evidence="11">
    <location>
        <position position="51"/>
    </location>
    <ligand>
        <name>Fe cation</name>
        <dbReference type="ChEBI" id="CHEBI:24875"/>
        <label>2</label>
    </ligand>
</feature>
<evidence type="ECO:0000256" key="4">
    <source>
        <dbReference type="ARBA" id="ARBA00022496"/>
    </source>
</evidence>
<evidence type="ECO:0000256" key="5">
    <source>
        <dbReference type="ARBA" id="ARBA00022723"/>
    </source>
</evidence>
<evidence type="ECO:0000313" key="14">
    <source>
        <dbReference type="EMBL" id="KGJ91801.1"/>
    </source>
</evidence>
<dbReference type="GO" id="GO:0140315">
    <property type="term" value="F:iron ion sequestering activity"/>
    <property type="evidence" value="ECO:0007669"/>
    <property type="project" value="UniProtKB-ARBA"/>
</dbReference>
<dbReference type="InterPro" id="IPR009078">
    <property type="entry name" value="Ferritin-like_SF"/>
</dbReference>
<feature type="binding site" evidence="11">
    <location>
        <position position="54"/>
    </location>
    <ligand>
        <name>Fe cation</name>
        <dbReference type="ChEBI" id="CHEBI:24875"/>
        <label>1</label>
    </ligand>
</feature>
<dbReference type="EC" id="1.16.3.1" evidence="10"/>
<feature type="binding site" evidence="11">
    <location>
        <position position="51"/>
    </location>
    <ligand>
        <name>Fe cation</name>
        <dbReference type="ChEBI" id="CHEBI:24875"/>
        <label>1</label>
    </ligand>
</feature>
<feature type="binding site" evidence="11">
    <location>
        <position position="50"/>
    </location>
    <ligand>
        <name>Fe cation</name>
        <dbReference type="ChEBI" id="CHEBI:24875"/>
        <label>3</label>
    </ligand>
</feature>
<comment type="similarity">
    <text evidence="1 10 12">Belongs to the bacterioferritin family.</text>
</comment>
<dbReference type="GO" id="GO:0004322">
    <property type="term" value="F:ferroxidase activity"/>
    <property type="evidence" value="ECO:0007669"/>
    <property type="project" value="UniProtKB-EC"/>
</dbReference>
<feature type="binding site" evidence="11">
    <location>
        <position position="94"/>
    </location>
    <ligand>
        <name>Fe cation</name>
        <dbReference type="ChEBI" id="CHEBI:24875"/>
        <label>2</label>
    </ligand>
</feature>
<evidence type="ECO:0000256" key="8">
    <source>
        <dbReference type="ARBA" id="ARBA00023065"/>
    </source>
</evidence>
<dbReference type="PROSITE" id="PS50905">
    <property type="entry name" value="FERRITIN_LIKE"/>
    <property type="match status" value="1"/>
</dbReference>
<feature type="binding site" evidence="11">
    <location>
        <position position="131"/>
    </location>
    <ligand>
        <name>Fe cation</name>
        <dbReference type="ChEBI" id="CHEBI:24875"/>
        <label>2</label>
    </ligand>
</feature>
<comment type="function">
    <text evidence="10">Iron-storage protein, whose ferroxidase center binds Fe(2+), oxidizes it using dioxygen to Fe(3+), and participates in the subsequent Fe(3+) oxide mineral core formation within the central cavity of the BFR protein shell.</text>
</comment>
<dbReference type="GO" id="GO:0006879">
    <property type="term" value="P:intracellular iron ion homeostasis"/>
    <property type="evidence" value="ECO:0007669"/>
    <property type="project" value="UniProtKB-KW"/>
</dbReference>
<dbReference type="EMBL" id="JQEC01000039">
    <property type="protein sequence ID" value="KGJ91801.1"/>
    <property type="molecule type" value="Genomic_DNA"/>
</dbReference>
<keyword evidence="3" id="KW-0813">Transport</keyword>
<evidence type="ECO:0000256" key="7">
    <source>
        <dbReference type="ARBA" id="ARBA00023004"/>
    </source>
</evidence>
<dbReference type="PATRIC" id="fig|28229.3.peg.2677"/>
<dbReference type="SUPFAM" id="SSF47240">
    <property type="entry name" value="Ferritin-like"/>
    <property type="match status" value="1"/>
</dbReference>
<dbReference type="PANTHER" id="PTHR30295">
    <property type="entry name" value="BACTERIOFERRITIN"/>
    <property type="match status" value="1"/>
</dbReference>
<dbReference type="FunFam" id="1.20.1260.10:FF:000005">
    <property type="entry name" value="Bacterioferritin"/>
    <property type="match status" value="1"/>
</dbReference>
<proteinExistence type="inferred from homology"/>
<dbReference type="GO" id="GO:0008199">
    <property type="term" value="F:ferric iron binding"/>
    <property type="evidence" value="ECO:0007669"/>
    <property type="project" value="InterPro"/>
</dbReference>
<evidence type="ECO:0000256" key="6">
    <source>
        <dbReference type="ARBA" id="ARBA00023002"/>
    </source>
</evidence>
<keyword evidence="4" id="KW-0410">Iron transport</keyword>
<keyword evidence="7 10" id="KW-0408">Iron</keyword>
<evidence type="ECO:0000256" key="1">
    <source>
        <dbReference type="ARBA" id="ARBA00008093"/>
    </source>
</evidence>
<evidence type="ECO:0000256" key="9">
    <source>
        <dbReference type="ARBA" id="ARBA00036243"/>
    </source>
</evidence>
<dbReference type="RefSeq" id="WP_033082698.1">
    <property type="nucleotide sequence ID" value="NZ_JQEC01000039.1"/>
</dbReference>
<dbReference type="InterPro" id="IPR012347">
    <property type="entry name" value="Ferritin-like"/>
</dbReference>
<dbReference type="GO" id="GO:0020037">
    <property type="term" value="F:heme binding"/>
    <property type="evidence" value="ECO:0007669"/>
    <property type="project" value="TreeGrafter"/>
</dbReference>
<feature type="domain" description="Ferritin-like diiron" evidence="13">
    <location>
        <begin position="1"/>
        <end position="146"/>
    </location>
</feature>
<dbReference type="Gene3D" id="1.20.1260.10">
    <property type="match status" value="1"/>
</dbReference>
<evidence type="ECO:0000256" key="11">
    <source>
        <dbReference type="PIRSR" id="PIRSR002560-1"/>
    </source>
</evidence>
<dbReference type="AlphaFoldDB" id="A0A099KMU8"/>
<sequence>MKGNTKVIASLNGLLHNELAAIDQYFTHSRMYQDWGLDKLYEQLDHEMQEEITHADALIKRILFLEGTPNLTDRRDLIIGNDVPSMLKNDLILEMEVVAALKATITLCESEGDFQSREILEKLLEDTEEDHVYWLEKQLGLIDKVGLQNYIQSHMGQHLPG</sequence>
<dbReference type="InterPro" id="IPR008331">
    <property type="entry name" value="Ferritin_DPS_dom"/>
</dbReference>
<accession>A0A099KMU8</accession>
<dbReference type="Pfam" id="PF00210">
    <property type="entry name" value="Ferritin"/>
    <property type="match status" value="1"/>
</dbReference>
<gene>
    <name evidence="14" type="ORF">GAB14E_2958</name>
</gene>
<dbReference type="OrthoDB" id="9800505at2"/>
<dbReference type="NCBIfam" id="TIGR00754">
    <property type="entry name" value="bfr"/>
    <property type="match status" value="1"/>
</dbReference>
<evidence type="ECO:0000256" key="2">
    <source>
        <dbReference type="ARBA" id="ARBA00022434"/>
    </source>
</evidence>
<comment type="catalytic activity">
    <reaction evidence="10">
        <text>4 Fe(2+) + O2 + 4 H(+) = 4 Fe(3+) + 2 H2O</text>
        <dbReference type="Rhea" id="RHEA:11148"/>
        <dbReference type="ChEBI" id="CHEBI:15377"/>
        <dbReference type="ChEBI" id="CHEBI:15378"/>
        <dbReference type="ChEBI" id="CHEBI:15379"/>
        <dbReference type="ChEBI" id="CHEBI:29033"/>
        <dbReference type="ChEBI" id="CHEBI:29034"/>
        <dbReference type="EC" id="1.16.3.1"/>
    </reaction>
</comment>
<dbReference type="GO" id="GO:0005829">
    <property type="term" value="C:cytosol"/>
    <property type="evidence" value="ECO:0007669"/>
    <property type="project" value="TreeGrafter"/>
</dbReference>
<feature type="binding site" evidence="11">
    <location>
        <position position="18"/>
    </location>
    <ligand>
        <name>Fe cation</name>
        <dbReference type="ChEBI" id="CHEBI:24875"/>
        <label>1</label>
    </ligand>
</feature>
<keyword evidence="6" id="KW-0560">Oxidoreductase</keyword>
<dbReference type="PIRSF" id="PIRSF002560">
    <property type="entry name" value="Bacterioferritin"/>
    <property type="match status" value="1"/>
</dbReference>
<evidence type="ECO:0000259" key="13">
    <source>
        <dbReference type="PROSITE" id="PS50905"/>
    </source>
</evidence>